<gene>
    <name evidence="1" type="ORF">IWQ60_004080</name>
</gene>
<evidence type="ECO:0000313" key="2">
    <source>
        <dbReference type="Proteomes" id="UP001150569"/>
    </source>
</evidence>
<dbReference type="AlphaFoldDB" id="A0A9W8A8X3"/>
<sequence length="88" mass="9465">MQPSTAFLTVAPVALSTPALILTKKNPDGSHDLRQAVKDKITDTAKTGVKSTHDSLEAMVTNSNYPPIQQHLVSQIASQIHGAHGHNW</sequence>
<dbReference type="Proteomes" id="UP001150569">
    <property type="component" value="Unassembled WGS sequence"/>
</dbReference>
<reference evidence="1" key="1">
    <citation type="submission" date="2022-07" db="EMBL/GenBank/DDBJ databases">
        <title>Phylogenomic reconstructions and comparative analyses of Kickxellomycotina fungi.</title>
        <authorList>
            <person name="Reynolds N.K."/>
            <person name="Stajich J.E."/>
            <person name="Barry K."/>
            <person name="Grigoriev I.V."/>
            <person name="Crous P."/>
            <person name="Smith M.E."/>
        </authorList>
    </citation>
    <scope>NUCLEOTIDE SEQUENCE</scope>
    <source>
        <strain evidence="1">RSA 861</strain>
    </source>
</reference>
<accession>A0A9W8A8X3</accession>
<organism evidence="1 2">
    <name type="scientific">Tieghemiomyces parasiticus</name>
    <dbReference type="NCBI Taxonomy" id="78921"/>
    <lineage>
        <taxon>Eukaryota</taxon>
        <taxon>Fungi</taxon>
        <taxon>Fungi incertae sedis</taxon>
        <taxon>Zoopagomycota</taxon>
        <taxon>Kickxellomycotina</taxon>
        <taxon>Dimargaritomycetes</taxon>
        <taxon>Dimargaritales</taxon>
        <taxon>Dimargaritaceae</taxon>
        <taxon>Tieghemiomyces</taxon>
    </lineage>
</organism>
<protein>
    <submittedName>
        <fullName evidence="1">Uncharacterized protein</fullName>
    </submittedName>
</protein>
<comment type="caution">
    <text evidence="1">The sequence shown here is derived from an EMBL/GenBank/DDBJ whole genome shotgun (WGS) entry which is preliminary data.</text>
</comment>
<keyword evidence="2" id="KW-1185">Reference proteome</keyword>
<evidence type="ECO:0000313" key="1">
    <source>
        <dbReference type="EMBL" id="KAJ1926104.1"/>
    </source>
</evidence>
<name>A0A9W8A8X3_9FUNG</name>
<proteinExistence type="predicted"/>
<dbReference type="EMBL" id="JANBPT010000188">
    <property type="protein sequence ID" value="KAJ1926104.1"/>
    <property type="molecule type" value="Genomic_DNA"/>
</dbReference>